<feature type="transmembrane region" description="Helical" evidence="1">
    <location>
        <begin position="148"/>
        <end position="172"/>
    </location>
</feature>
<dbReference type="Proteomes" id="UP000638648">
    <property type="component" value="Unassembled WGS sequence"/>
</dbReference>
<keyword evidence="3" id="KW-1185">Reference proteome</keyword>
<keyword evidence="1" id="KW-0472">Membrane</keyword>
<name>A0A927RA31_9ACTN</name>
<feature type="transmembrane region" description="Helical" evidence="1">
    <location>
        <begin position="245"/>
        <end position="265"/>
    </location>
</feature>
<evidence type="ECO:0000313" key="2">
    <source>
        <dbReference type="EMBL" id="MBE1607174.1"/>
    </source>
</evidence>
<accession>A0A927RA31</accession>
<dbReference type="EMBL" id="JADBEM010000001">
    <property type="protein sequence ID" value="MBE1607174.1"/>
    <property type="molecule type" value="Genomic_DNA"/>
</dbReference>
<proteinExistence type="predicted"/>
<dbReference type="RefSeq" id="WP_192751166.1">
    <property type="nucleotide sequence ID" value="NZ_BAABJL010000175.1"/>
</dbReference>
<feature type="transmembrane region" description="Helical" evidence="1">
    <location>
        <begin position="327"/>
        <end position="352"/>
    </location>
</feature>
<dbReference type="AlphaFoldDB" id="A0A927RA31"/>
<evidence type="ECO:0000313" key="3">
    <source>
        <dbReference type="Proteomes" id="UP000638648"/>
    </source>
</evidence>
<sequence>MSTLIVSFASVGVAVMWLLAPGTYPFGAADRVTVSVTHLIGNDLAGALLLAAGITGLVASVAGARLDRLGRLGRLGPSGPFGGRSGRRGRSARRLVAVGAVTETAFFAFVMADAALLSTLGYALALVGPVAVVVTVVIACLRRHRTGYLAALSLVAVTLVGFATGVLSPATLLALEHNVMTGFETYGARVGWSWAMAAAAVGWAFAAARSLRSLAPATRRRNGVARADAAAPAGTSDPAARWSGVVTVVAALCPLPYGLVRLSWLTPWPLGMEPAYDTLATRVQGAAIGTGAIIGAVLTLGLIARWGERFPTWLPVLGGRDVPVRLAVVPGAVVAGALLVATPGLLLTVVAMGDLARIAGLLVLFPLPLWGPALGAAVLGYRLRRVGEPRTQTGAAAA</sequence>
<feature type="transmembrane region" description="Helical" evidence="1">
    <location>
        <begin position="44"/>
        <end position="64"/>
    </location>
</feature>
<feature type="transmembrane region" description="Helical" evidence="1">
    <location>
        <begin position="192"/>
        <end position="211"/>
    </location>
</feature>
<comment type="caution">
    <text evidence="2">The sequence shown here is derived from an EMBL/GenBank/DDBJ whole genome shotgun (WGS) entry which is preliminary data.</text>
</comment>
<keyword evidence="1" id="KW-0812">Transmembrane</keyword>
<feature type="transmembrane region" description="Helical" evidence="1">
    <location>
        <begin position="122"/>
        <end position="141"/>
    </location>
</feature>
<evidence type="ECO:0000256" key="1">
    <source>
        <dbReference type="SAM" id="Phobius"/>
    </source>
</evidence>
<gene>
    <name evidence="2" type="ORF">HEB94_004022</name>
</gene>
<feature type="transmembrane region" description="Helical" evidence="1">
    <location>
        <begin position="358"/>
        <end position="381"/>
    </location>
</feature>
<reference evidence="2" key="1">
    <citation type="submission" date="2020-10" db="EMBL/GenBank/DDBJ databases">
        <title>Sequencing the genomes of 1000 actinobacteria strains.</title>
        <authorList>
            <person name="Klenk H.-P."/>
        </authorList>
    </citation>
    <scope>NUCLEOTIDE SEQUENCE</scope>
    <source>
        <strain evidence="2">DSM 45354</strain>
    </source>
</reference>
<protein>
    <submittedName>
        <fullName evidence="2">MFS family permease</fullName>
    </submittedName>
</protein>
<feature type="transmembrane region" description="Helical" evidence="1">
    <location>
        <begin position="285"/>
        <end position="306"/>
    </location>
</feature>
<feature type="transmembrane region" description="Helical" evidence="1">
    <location>
        <begin position="95"/>
        <end position="116"/>
    </location>
</feature>
<keyword evidence="1" id="KW-1133">Transmembrane helix</keyword>
<organism evidence="2 3">
    <name type="scientific">Actinopolymorpha pittospori</name>
    <dbReference type="NCBI Taxonomy" id="648752"/>
    <lineage>
        <taxon>Bacteria</taxon>
        <taxon>Bacillati</taxon>
        <taxon>Actinomycetota</taxon>
        <taxon>Actinomycetes</taxon>
        <taxon>Propionibacteriales</taxon>
        <taxon>Actinopolymorphaceae</taxon>
        <taxon>Actinopolymorpha</taxon>
    </lineage>
</organism>